<feature type="compositionally biased region" description="Low complexity" evidence="1">
    <location>
        <begin position="333"/>
        <end position="342"/>
    </location>
</feature>
<evidence type="ECO:0000256" key="1">
    <source>
        <dbReference type="SAM" id="MobiDB-lite"/>
    </source>
</evidence>
<feature type="region of interest" description="Disordered" evidence="1">
    <location>
        <begin position="276"/>
        <end position="363"/>
    </location>
</feature>
<dbReference type="GO" id="GO:0005634">
    <property type="term" value="C:nucleus"/>
    <property type="evidence" value="ECO:0007669"/>
    <property type="project" value="TreeGrafter"/>
</dbReference>
<name>A0A1S4N1E6_PEDHC</name>
<dbReference type="Pfam" id="PF14780">
    <property type="entry name" value="NEPRO_N"/>
    <property type="match status" value="1"/>
</dbReference>
<dbReference type="Proteomes" id="UP000009046">
    <property type="component" value="Unassembled WGS sequence"/>
</dbReference>
<dbReference type="EMBL" id="AAZO01007342">
    <property type="status" value="NOT_ANNOTATED_CDS"/>
    <property type="molecule type" value="Genomic_DNA"/>
</dbReference>
<organism evidence="3 4">
    <name type="scientific">Pediculus humanus subsp. corporis</name>
    <name type="common">Body louse</name>
    <dbReference type="NCBI Taxonomy" id="121224"/>
    <lineage>
        <taxon>Eukaryota</taxon>
        <taxon>Metazoa</taxon>
        <taxon>Ecdysozoa</taxon>
        <taxon>Arthropoda</taxon>
        <taxon>Hexapoda</taxon>
        <taxon>Insecta</taxon>
        <taxon>Pterygota</taxon>
        <taxon>Neoptera</taxon>
        <taxon>Paraneoptera</taxon>
        <taxon>Psocodea</taxon>
        <taxon>Troctomorpha</taxon>
        <taxon>Phthiraptera</taxon>
        <taxon>Anoplura</taxon>
        <taxon>Pediculidae</taxon>
        <taxon>Pediculus</taxon>
    </lineage>
</organism>
<keyword evidence="4" id="KW-1185">Reference proteome</keyword>
<dbReference type="InterPro" id="IPR052835">
    <property type="entry name" value="Nepro"/>
</dbReference>
<evidence type="ECO:0000313" key="4">
    <source>
        <dbReference type="Proteomes" id="UP000009046"/>
    </source>
</evidence>
<sequence length="363" mass="42848">MSDLWNLWDVKPPPTCRTKQLLNRKEILKLVSDLGEMISTLNQLPHLDKEAGLLSRFLYLNKRAFRHDKGLRNLVQIYQCLKRYLKLDFYSTVTNYKSTLPVNISPKVTHAFLPTKQMLQWLLLRLQTFSKLFARIIKLSTVASHHIYGKLCLGWSMKQTIFMYGINARLLVISKYIVSKCIEWYDKLYDYLIIFDSDSNFSSYYSCPRDLKTWLGRDANVSPLSDKNQIIDNLFKMMEMKMRSRKKTEEEDETAVAYYKFLSKFFESDRATTILSQSDDVEEEEEEDGVVVVGEDDDKRGKDTNENLNEREKKRKIENVEDVGVPLKKLTKRNSFNNNNNNKTKKRNDNYQKKKKMKKNVKY</sequence>
<dbReference type="AlphaFoldDB" id="A0A1S4N1E6"/>
<feature type="compositionally biased region" description="Basic and acidic residues" evidence="1">
    <location>
        <begin position="297"/>
        <end position="319"/>
    </location>
</feature>
<proteinExistence type="predicted"/>
<feature type="domain" description="Nucleolus and neural progenitor protein-like N-terminal" evidence="2">
    <location>
        <begin position="5"/>
        <end position="189"/>
    </location>
</feature>
<dbReference type="InParanoid" id="A0A1S4N1E6"/>
<dbReference type="PANTHER" id="PTHR34761">
    <property type="entry name" value="NUCLEOLUS AND NEURAL PROGENITOR PROTEIN"/>
    <property type="match status" value="1"/>
</dbReference>
<dbReference type="PANTHER" id="PTHR34761:SF1">
    <property type="entry name" value="NUCLEOLUS AND NEURAL PROGENITOR PROTEIN"/>
    <property type="match status" value="1"/>
</dbReference>
<dbReference type="GO" id="GO:0045747">
    <property type="term" value="P:positive regulation of Notch signaling pathway"/>
    <property type="evidence" value="ECO:0007669"/>
    <property type="project" value="TreeGrafter"/>
</dbReference>
<feature type="compositionally biased region" description="Acidic residues" evidence="1">
    <location>
        <begin position="279"/>
        <end position="289"/>
    </location>
</feature>
<evidence type="ECO:0000313" key="3">
    <source>
        <dbReference type="EnsemblMetazoa" id="PHUM602330-PA"/>
    </source>
</evidence>
<evidence type="ECO:0000259" key="2">
    <source>
        <dbReference type="Pfam" id="PF14780"/>
    </source>
</evidence>
<dbReference type="VEuPathDB" id="VectorBase:PHUM602330"/>
<dbReference type="EnsemblMetazoa" id="PHUM602330-RA">
    <property type="protein sequence ID" value="PHUM602330-PA"/>
    <property type="gene ID" value="PHUM602330"/>
</dbReference>
<protein>
    <recommendedName>
        <fullName evidence="2">Nucleolus and neural progenitor protein-like N-terminal domain-containing protein</fullName>
    </recommendedName>
</protein>
<reference evidence="3" key="1">
    <citation type="submission" date="2020-05" db="UniProtKB">
        <authorList>
            <consortium name="EnsemblMetazoa"/>
        </authorList>
    </citation>
    <scope>IDENTIFICATION</scope>
    <source>
        <strain evidence="3">USDA</strain>
    </source>
</reference>
<dbReference type="InterPro" id="IPR027951">
    <property type="entry name" value="Nepro_N"/>
</dbReference>
<feature type="compositionally biased region" description="Basic residues" evidence="1">
    <location>
        <begin position="353"/>
        <end position="363"/>
    </location>
</feature>
<accession>A0A1S4N1E6</accession>